<proteinExistence type="predicted"/>
<dbReference type="PANTHER" id="PTHR11257:SF12">
    <property type="entry name" value="EJACULATORY BULB-SPECIFIC PROTEIN 3-RELATED"/>
    <property type="match status" value="1"/>
</dbReference>
<dbReference type="InterPro" id="IPR005055">
    <property type="entry name" value="A10/PebIII"/>
</dbReference>
<dbReference type="InterPro" id="IPR036682">
    <property type="entry name" value="OS_D_A10/PebIII_sf"/>
</dbReference>
<dbReference type="SUPFAM" id="SSF100910">
    <property type="entry name" value="Chemosensory protein Csp2"/>
    <property type="match status" value="1"/>
</dbReference>
<evidence type="ECO:0000313" key="2">
    <source>
        <dbReference type="EMBL" id="KAK7586248.1"/>
    </source>
</evidence>
<sequence length="158" mass="18580">MSIFVWFISLCLVQFCVAARGPSTPHPTYESRYDYLDIDKILANDRLLKRIMDCINDRVPCTREGKDLKRIIPDALRTNCSKCNDRQKMNVGRALAYLLHYKPEYWFELLNRFDRDGSYRKKLNIDSDDSVEVSRQARKGRSVPLRVARIERIKSIYA</sequence>
<feature type="signal peptide" evidence="1">
    <location>
        <begin position="1"/>
        <end position="18"/>
    </location>
</feature>
<dbReference type="Gene3D" id="1.10.2080.10">
    <property type="entry name" value="Insect odorant-binding protein A10/Ejaculatory bulb-specific protein 3"/>
    <property type="match status" value="1"/>
</dbReference>
<dbReference type="Proteomes" id="UP001367676">
    <property type="component" value="Unassembled WGS sequence"/>
</dbReference>
<accession>A0AAN9Y2V7</accession>
<protein>
    <submittedName>
        <fullName evidence="2">Uncharacterized protein</fullName>
    </submittedName>
</protein>
<keyword evidence="1" id="KW-0732">Signal</keyword>
<evidence type="ECO:0000256" key="1">
    <source>
        <dbReference type="SAM" id="SignalP"/>
    </source>
</evidence>
<dbReference type="PANTHER" id="PTHR11257">
    <property type="entry name" value="CHEMOSENSORY PROTEIN-RELATED"/>
    <property type="match status" value="1"/>
</dbReference>
<dbReference type="Pfam" id="PF03392">
    <property type="entry name" value="OS-D"/>
    <property type="match status" value="1"/>
</dbReference>
<feature type="chain" id="PRO_5042920567" evidence="1">
    <location>
        <begin position="19"/>
        <end position="158"/>
    </location>
</feature>
<dbReference type="EMBL" id="JBBCAQ010000027">
    <property type="protein sequence ID" value="KAK7586248.1"/>
    <property type="molecule type" value="Genomic_DNA"/>
</dbReference>
<keyword evidence="3" id="KW-1185">Reference proteome</keyword>
<evidence type="ECO:0000313" key="3">
    <source>
        <dbReference type="Proteomes" id="UP001367676"/>
    </source>
</evidence>
<dbReference type="AlphaFoldDB" id="A0AAN9Y2V7"/>
<reference evidence="2 3" key="1">
    <citation type="submission" date="2024-03" db="EMBL/GenBank/DDBJ databases">
        <title>Adaptation during the transition from Ophiocordyceps entomopathogen to insect associate is accompanied by gene loss and intensified selection.</title>
        <authorList>
            <person name="Ward C.M."/>
            <person name="Onetto C.A."/>
            <person name="Borneman A.R."/>
        </authorList>
    </citation>
    <scope>NUCLEOTIDE SEQUENCE [LARGE SCALE GENOMIC DNA]</scope>
    <source>
        <strain evidence="2">AWRI1</strain>
        <tissue evidence="2">Single Adult Female</tissue>
    </source>
</reference>
<name>A0AAN9Y2V7_9HEMI</name>
<comment type="caution">
    <text evidence="2">The sequence shown here is derived from an EMBL/GenBank/DDBJ whole genome shotgun (WGS) entry which is preliminary data.</text>
</comment>
<gene>
    <name evidence="2" type="ORF">V9T40_004124</name>
</gene>
<organism evidence="2 3">
    <name type="scientific">Parthenolecanium corni</name>
    <dbReference type="NCBI Taxonomy" id="536013"/>
    <lineage>
        <taxon>Eukaryota</taxon>
        <taxon>Metazoa</taxon>
        <taxon>Ecdysozoa</taxon>
        <taxon>Arthropoda</taxon>
        <taxon>Hexapoda</taxon>
        <taxon>Insecta</taxon>
        <taxon>Pterygota</taxon>
        <taxon>Neoptera</taxon>
        <taxon>Paraneoptera</taxon>
        <taxon>Hemiptera</taxon>
        <taxon>Sternorrhyncha</taxon>
        <taxon>Coccoidea</taxon>
        <taxon>Coccidae</taxon>
        <taxon>Parthenolecanium</taxon>
    </lineage>
</organism>